<evidence type="ECO:0000259" key="2">
    <source>
        <dbReference type="Pfam" id="PF12849"/>
    </source>
</evidence>
<keyword evidence="1" id="KW-1133">Transmembrane helix</keyword>
<comment type="caution">
    <text evidence="3">The sequence shown here is derived from an EMBL/GenBank/DDBJ whole genome shotgun (WGS) entry which is preliminary data.</text>
</comment>
<dbReference type="OrthoDB" id="14917at2157"/>
<dbReference type="Gene3D" id="3.40.190.10">
    <property type="entry name" value="Periplasmic binding protein-like II"/>
    <property type="match status" value="2"/>
</dbReference>
<dbReference type="InterPro" id="IPR052738">
    <property type="entry name" value="ABC-Tungstate_binding"/>
</dbReference>
<sequence>MSIDYIKVIKLNKTLIATIIIILVAIVGIYQLSNPKKEILRISTTTSLEDTGLLEELEAKFEKKYPNIDVQIVSGGTGIAIERGKKGDADLIIVHDKKREEEFINENYGTKRYPFAYNYFYIVGPKDDPAKINETKTAQEAFQKILTEAGKNPKIKFVSRGDNSGTHTKEIKIWNKTGIDYNKIKESPWYIETGSGMADTLRVADEKQAYTITDSGTYLAYKNQLNLTVYISNDSDLLNVYSAIPINPEKIKGTNYDAAMKFINFLLSKEGQKIISQYGEDKYGKPLFTPLS</sequence>
<dbReference type="AlphaFoldDB" id="A0A328PH16"/>
<name>A0A328PH16_9EURY</name>
<keyword evidence="1" id="KW-0812">Transmembrane</keyword>
<proteinExistence type="predicted"/>
<dbReference type="InterPro" id="IPR024370">
    <property type="entry name" value="PBP_domain"/>
</dbReference>
<dbReference type="PANTHER" id="PTHR37945">
    <property type="entry name" value="EXTRACELLULAR TUNGSTATE BINDING PROTEIN"/>
    <property type="match status" value="1"/>
</dbReference>
<accession>A0A328PH16</accession>
<keyword evidence="1" id="KW-0472">Membrane</keyword>
<dbReference type="Pfam" id="PF12849">
    <property type="entry name" value="PBP_like_2"/>
    <property type="match status" value="1"/>
</dbReference>
<dbReference type="PANTHER" id="PTHR37945:SF1">
    <property type="entry name" value="EXTRACELLULAR TUNGSTATE BINDING PROTEIN"/>
    <property type="match status" value="1"/>
</dbReference>
<feature type="domain" description="PBP" evidence="2">
    <location>
        <begin position="35"/>
        <end position="270"/>
    </location>
</feature>
<reference evidence="3 4" key="1">
    <citation type="submission" date="2018-06" db="EMBL/GenBank/DDBJ databases">
        <title>Draft genome sequence of hyperthermophilic methanogen Methanothermobacter tenebrarum sp. MCM-B 1447.</title>
        <authorList>
            <person name="Pore S.D."/>
            <person name="Dagar S."/>
            <person name="Dhakephalkar P.K."/>
        </authorList>
    </citation>
    <scope>NUCLEOTIDE SEQUENCE [LARGE SCALE GENOMIC DNA]</scope>
    <source>
        <strain evidence="3 4">MCM B 1447</strain>
    </source>
</reference>
<dbReference type="SUPFAM" id="SSF53850">
    <property type="entry name" value="Periplasmic binding protein-like II"/>
    <property type="match status" value="1"/>
</dbReference>
<gene>
    <name evidence="3" type="ORF">DPC56_06295</name>
</gene>
<evidence type="ECO:0000313" key="3">
    <source>
        <dbReference type="EMBL" id="RAO78714.1"/>
    </source>
</evidence>
<organism evidence="3 4">
    <name type="scientific">Methanothermobacter tenebrarum</name>
    <dbReference type="NCBI Taxonomy" id="680118"/>
    <lineage>
        <taxon>Archaea</taxon>
        <taxon>Methanobacteriati</taxon>
        <taxon>Methanobacteriota</taxon>
        <taxon>Methanomada group</taxon>
        <taxon>Methanobacteria</taxon>
        <taxon>Methanobacteriales</taxon>
        <taxon>Methanobacteriaceae</taxon>
        <taxon>Methanothermobacter</taxon>
    </lineage>
</organism>
<evidence type="ECO:0000256" key="1">
    <source>
        <dbReference type="SAM" id="Phobius"/>
    </source>
</evidence>
<dbReference type="Proteomes" id="UP000249782">
    <property type="component" value="Unassembled WGS sequence"/>
</dbReference>
<protein>
    <submittedName>
        <fullName evidence="3">Tungsten ABC transporter substrate-binding protein</fullName>
    </submittedName>
</protein>
<dbReference type="EMBL" id="QLOE01000008">
    <property type="protein sequence ID" value="RAO78714.1"/>
    <property type="molecule type" value="Genomic_DNA"/>
</dbReference>
<keyword evidence="4" id="KW-1185">Reference proteome</keyword>
<evidence type="ECO:0000313" key="4">
    <source>
        <dbReference type="Proteomes" id="UP000249782"/>
    </source>
</evidence>
<feature type="transmembrane region" description="Helical" evidence="1">
    <location>
        <begin position="12"/>
        <end position="32"/>
    </location>
</feature>